<comment type="caution">
    <text evidence="2">The sequence shown here is derived from an EMBL/GenBank/DDBJ whole genome shotgun (WGS) entry which is preliminary data.</text>
</comment>
<dbReference type="RefSeq" id="WP_117312866.1">
    <property type="nucleotide sequence ID" value="NZ_JBHRUJ010000017.1"/>
</dbReference>
<dbReference type="Proteomes" id="UP001595625">
    <property type="component" value="Unassembled WGS sequence"/>
</dbReference>
<gene>
    <name evidence="2" type="ORF">ACFOEJ_14825</name>
</gene>
<evidence type="ECO:0000313" key="2">
    <source>
        <dbReference type="EMBL" id="MFC3212360.1"/>
    </source>
</evidence>
<name>A0ABV7KS53_PLAOK</name>
<evidence type="ECO:0000313" key="3">
    <source>
        <dbReference type="Proteomes" id="UP001595625"/>
    </source>
</evidence>
<accession>A0ABV7KS53</accession>
<feature type="transmembrane region" description="Helical" evidence="1">
    <location>
        <begin position="33"/>
        <end position="51"/>
    </location>
</feature>
<reference evidence="3" key="1">
    <citation type="journal article" date="2019" name="Int. J. Syst. Evol. Microbiol.">
        <title>The Global Catalogue of Microorganisms (GCM) 10K type strain sequencing project: providing services to taxonomists for standard genome sequencing and annotation.</title>
        <authorList>
            <consortium name="The Broad Institute Genomics Platform"/>
            <consortium name="The Broad Institute Genome Sequencing Center for Infectious Disease"/>
            <person name="Wu L."/>
            <person name="Ma J."/>
        </authorList>
    </citation>
    <scope>NUCLEOTIDE SEQUENCE [LARGE SCALE GENOMIC DNA]</scope>
    <source>
        <strain evidence="3">CCM 320</strain>
    </source>
</reference>
<keyword evidence="1" id="KW-1133">Transmembrane helix</keyword>
<keyword evidence="1" id="KW-0812">Transmembrane</keyword>
<keyword evidence="3" id="KW-1185">Reference proteome</keyword>
<organism evidence="2 3">
    <name type="scientific">Planomicrobium okeanokoites</name>
    <name type="common">Planococcus okeanokoites</name>
    <name type="synonym">Flavobacterium okeanokoites</name>
    <dbReference type="NCBI Taxonomy" id="244"/>
    <lineage>
        <taxon>Bacteria</taxon>
        <taxon>Bacillati</taxon>
        <taxon>Bacillota</taxon>
        <taxon>Bacilli</taxon>
        <taxon>Bacillales</taxon>
        <taxon>Caryophanaceae</taxon>
        <taxon>Planomicrobium</taxon>
    </lineage>
</organism>
<proteinExistence type="predicted"/>
<protein>
    <submittedName>
        <fullName evidence="2">Uncharacterized protein</fullName>
    </submittedName>
</protein>
<dbReference type="EMBL" id="JBHRUJ010000017">
    <property type="protein sequence ID" value="MFC3212360.1"/>
    <property type="molecule type" value="Genomic_DNA"/>
</dbReference>
<feature type="transmembrane region" description="Helical" evidence="1">
    <location>
        <begin position="6"/>
        <end position="26"/>
    </location>
</feature>
<evidence type="ECO:0000256" key="1">
    <source>
        <dbReference type="SAM" id="Phobius"/>
    </source>
</evidence>
<keyword evidence="1" id="KW-0472">Membrane</keyword>
<sequence length="251" mass="28783">MQLKESIDSLLLGLVLLFVIAAAWYIFRKRKKWAMLITAVLITGYMGYYFYLPTLKADTHAVKYEQIMEYLDSNYPDRQFTVRPERYEPGYYVGTFDINDKLTPDFGVTLHVEDDGNVVQTSYWEDGGFPSQQDLWKKLAFSYHEEYSLDSKRVEITKQDEWIVGELTVFALLIDGNPSIAVYEYSQAGYSWNDLQESKNGDFVSAEAGGRVFIFIDEAYTGNTAEVQLQNGETIVVDAAEHRGELFIADQ</sequence>